<reference evidence="5 6" key="1">
    <citation type="submission" date="2019-03" db="EMBL/GenBank/DDBJ databases">
        <title>Genomic Encyclopedia of Type Strains, Phase IV (KMG-IV): sequencing the most valuable type-strain genomes for metagenomic binning, comparative biology and taxonomic classification.</title>
        <authorList>
            <person name="Goeker M."/>
        </authorList>
    </citation>
    <scope>NUCLEOTIDE SEQUENCE [LARGE SCALE GENOMIC DNA]</scope>
    <source>
        <strain evidence="5 6">DSM 18577</strain>
    </source>
</reference>
<name>A0A4V6NE70_9GAMM</name>
<comment type="caution">
    <text evidence="5">The sequence shown here is derived from an EMBL/GenBank/DDBJ whole genome shotgun (WGS) entry which is preliminary data.</text>
</comment>
<dbReference type="InterPro" id="IPR001737">
    <property type="entry name" value="KsgA/Erm"/>
</dbReference>
<protein>
    <submittedName>
        <fullName evidence="5">Phospholipid N-methyltransferase</fullName>
    </submittedName>
</protein>
<dbReference type="SUPFAM" id="SSF53335">
    <property type="entry name" value="S-adenosyl-L-methionine-dependent methyltransferases"/>
    <property type="match status" value="1"/>
</dbReference>
<proteinExistence type="predicted"/>
<accession>A0A4V6NE70</accession>
<evidence type="ECO:0000256" key="4">
    <source>
        <dbReference type="ARBA" id="ARBA00022884"/>
    </source>
</evidence>
<sequence>MPENQSLFRRLTAPMSAFFQINFIHSKILFARQFLSTPRTVGAIAPSSRFLARKMVEQIDFNSARCIVEIGPGTGVFTDLLIKRRSDHCEIILIETNEVFVQQLNERYGHLDNVRIIHDSGEKINLYKMKYGIEHIDYIVSGIPFSSLPAQVSTNILSTVNKALSPNGRFILFQYSLMKVKTITTWFDITFIERSWANLPPAYVFTCRSKQIQS</sequence>
<evidence type="ECO:0000313" key="6">
    <source>
        <dbReference type="Proteomes" id="UP000295565"/>
    </source>
</evidence>
<dbReference type="InterPro" id="IPR029063">
    <property type="entry name" value="SAM-dependent_MTases_sf"/>
</dbReference>
<evidence type="ECO:0000256" key="3">
    <source>
        <dbReference type="ARBA" id="ARBA00022691"/>
    </source>
</evidence>
<dbReference type="PANTHER" id="PTHR11727:SF14">
    <property type="entry name" value="BLL8166 PROTEIN"/>
    <property type="match status" value="1"/>
</dbReference>
<dbReference type="Gene3D" id="3.40.50.150">
    <property type="entry name" value="Vaccinia Virus protein VP39"/>
    <property type="match status" value="1"/>
</dbReference>
<keyword evidence="4" id="KW-0694">RNA-binding</keyword>
<evidence type="ECO:0000313" key="5">
    <source>
        <dbReference type="EMBL" id="TCK51791.1"/>
    </source>
</evidence>
<evidence type="ECO:0000256" key="1">
    <source>
        <dbReference type="ARBA" id="ARBA00022603"/>
    </source>
</evidence>
<evidence type="ECO:0000256" key="2">
    <source>
        <dbReference type="ARBA" id="ARBA00022679"/>
    </source>
</evidence>
<dbReference type="PANTHER" id="PTHR11727">
    <property type="entry name" value="DIMETHYLADENOSINE TRANSFERASE"/>
    <property type="match status" value="1"/>
</dbReference>
<keyword evidence="1 5" id="KW-0489">Methyltransferase</keyword>
<organism evidence="5 6">
    <name type="scientific">Celerinatantimonas diazotrophica</name>
    <dbReference type="NCBI Taxonomy" id="412034"/>
    <lineage>
        <taxon>Bacteria</taxon>
        <taxon>Pseudomonadati</taxon>
        <taxon>Pseudomonadota</taxon>
        <taxon>Gammaproteobacteria</taxon>
        <taxon>Celerinatantimonadaceae</taxon>
        <taxon>Celerinatantimonas</taxon>
    </lineage>
</organism>
<keyword evidence="3" id="KW-0949">S-adenosyl-L-methionine</keyword>
<dbReference type="Pfam" id="PF00398">
    <property type="entry name" value="RrnaAD"/>
    <property type="match status" value="1"/>
</dbReference>
<gene>
    <name evidence="5" type="ORF">EV690_1872</name>
</gene>
<dbReference type="GO" id="GO:0003723">
    <property type="term" value="F:RNA binding"/>
    <property type="evidence" value="ECO:0007669"/>
    <property type="project" value="UniProtKB-KW"/>
</dbReference>
<dbReference type="GO" id="GO:0000179">
    <property type="term" value="F:rRNA (adenine-N6,N6-)-dimethyltransferase activity"/>
    <property type="evidence" value="ECO:0007669"/>
    <property type="project" value="TreeGrafter"/>
</dbReference>
<keyword evidence="2 5" id="KW-0808">Transferase</keyword>
<dbReference type="CDD" id="cd02440">
    <property type="entry name" value="AdoMet_MTases"/>
    <property type="match status" value="1"/>
</dbReference>
<dbReference type="EMBL" id="SMGD01000013">
    <property type="protein sequence ID" value="TCK51791.1"/>
    <property type="molecule type" value="Genomic_DNA"/>
</dbReference>
<dbReference type="RefSeq" id="WP_224055019.1">
    <property type="nucleotide sequence ID" value="NZ_OU594967.1"/>
</dbReference>
<dbReference type="Proteomes" id="UP000295565">
    <property type="component" value="Unassembled WGS sequence"/>
</dbReference>
<keyword evidence="6" id="KW-1185">Reference proteome</keyword>
<dbReference type="AlphaFoldDB" id="A0A4V6NE70"/>